<dbReference type="AlphaFoldDB" id="A0A151GDT5"/>
<protein>
    <submittedName>
        <fullName evidence="2">Uncharacterized protein</fullName>
    </submittedName>
</protein>
<keyword evidence="3" id="KW-1185">Reference proteome</keyword>
<feature type="compositionally biased region" description="Basic and acidic residues" evidence="1">
    <location>
        <begin position="114"/>
        <end position="123"/>
    </location>
</feature>
<evidence type="ECO:0000313" key="3">
    <source>
        <dbReference type="Proteomes" id="UP000076580"/>
    </source>
</evidence>
<reference evidence="2 3" key="1">
    <citation type="journal article" date="2016" name="Sci. Rep.">
        <title>Insights into Adaptations to a Near-Obligate Nematode Endoparasitic Lifestyle from the Finished Genome of Drechmeria coniospora.</title>
        <authorList>
            <person name="Zhang L."/>
            <person name="Zhou Z."/>
            <person name="Guo Q."/>
            <person name="Fokkens L."/>
            <person name="Miskei M."/>
            <person name="Pocsi I."/>
            <person name="Zhang W."/>
            <person name="Chen M."/>
            <person name="Wang L."/>
            <person name="Sun Y."/>
            <person name="Donzelli B.G."/>
            <person name="Gibson D.M."/>
            <person name="Nelson D.R."/>
            <person name="Luo J.G."/>
            <person name="Rep M."/>
            <person name="Liu H."/>
            <person name="Yang S."/>
            <person name="Wang J."/>
            <person name="Krasnoff S.B."/>
            <person name="Xu Y."/>
            <person name="Molnar I."/>
            <person name="Lin M."/>
        </authorList>
    </citation>
    <scope>NUCLEOTIDE SEQUENCE [LARGE SCALE GENOMIC DNA]</scope>
    <source>
        <strain evidence="2 3">ARSEF 6962</strain>
    </source>
</reference>
<feature type="region of interest" description="Disordered" evidence="1">
    <location>
        <begin position="96"/>
        <end position="123"/>
    </location>
</feature>
<dbReference type="GeneID" id="63719861"/>
<dbReference type="RefSeq" id="XP_040654607.1">
    <property type="nucleotide sequence ID" value="XM_040804503.1"/>
</dbReference>
<evidence type="ECO:0000313" key="2">
    <source>
        <dbReference type="EMBL" id="KYK55255.1"/>
    </source>
</evidence>
<feature type="region of interest" description="Disordered" evidence="1">
    <location>
        <begin position="42"/>
        <end position="63"/>
    </location>
</feature>
<proteinExistence type="predicted"/>
<dbReference type="InParanoid" id="A0A151GDT5"/>
<name>A0A151GDT5_DRECN</name>
<comment type="caution">
    <text evidence="2">The sequence shown here is derived from an EMBL/GenBank/DDBJ whole genome shotgun (WGS) entry which is preliminary data.</text>
</comment>
<sequence>MAQDVARSKTRKRTRSKLDAPSRTRTCSQRARRTLLEGVEKQASIHGAAAASKRTSARRHARRKSSVCACTCTPVAAMARLSRAARPIRDLPTTAQAREGQGHEGGGMGMAMGRDGERSTRAGTECRNHWHAICQHDRRTPAPRRRQNDVAPLQHSHPRRETCL</sequence>
<feature type="region of interest" description="Disordered" evidence="1">
    <location>
        <begin position="137"/>
        <end position="164"/>
    </location>
</feature>
<dbReference type="EMBL" id="LAYC01000003">
    <property type="protein sequence ID" value="KYK55255.1"/>
    <property type="molecule type" value="Genomic_DNA"/>
</dbReference>
<feature type="region of interest" description="Disordered" evidence="1">
    <location>
        <begin position="1"/>
        <end position="29"/>
    </location>
</feature>
<organism evidence="2 3">
    <name type="scientific">Drechmeria coniospora</name>
    <name type="common">Nematophagous fungus</name>
    <name type="synonym">Meria coniospora</name>
    <dbReference type="NCBI Taxonomy" id="98403"/>
    <lineage>
        <taxon>Eukaryota</taxon>
        <taxon>Fungi</taxon>
        <taxon>Dikarya</taxon>
        <taxon>Ascomycota</taxon>
        <taxon>Pezizomycotina</taxon>
        <taxon>Sordariomycetes</taxon>
        <taxon>Hypocreomycetidae</taxon>
        <taxon>Hypocreales</taxon>
        <taxon>Ophiocordycipitaceae</taxon>
        <taxon>Drechmeria</taxon>
    </lineage>
</organism>
<dbReference type="Proteomes" id="UP000076580">
    <property type="component" value="Chromosome 03"/>
</dbReference>
<accession>A0A151GDT5</accession>
<gene>
    <name evidence="2" type="ORF">DCS_07218</name>
</gene>
<evidence type="ECO:0000256" key="1">
    <source>
        <dbReference type="SAM" id="MobiDB-lite"/>
    </source>
</evidence>